<organism evidence="2 3">
    <name type="scientific">Melanomma pulvis-pyrius CBS 109.77</name>
    <dbReference type="NCBI Taxonomy" id="1314802"/>
    <lineage>
        <taxon>Eukaryota</taxon>
        <taxon>Fungi</taxon>
        <taxon>Dikarya</taxon>
        <taxon>Ascomycota</taxon>
        <taxon>Pezizomycotina</taxon>
        <taxon>Dothideomycetes</taxon>
        <taxon>Pleosporomycetidae</taxon>
        <taxon>Pleosporales</taxon>
        <taxon>Melanommataceae</taxon>
        <taxon>Melanomma</taxon>
    </lineage>
</organism>
<keyword evidence="3" id="KW-1185">Reference proteome</keyword>
<protein>
    <submittedName>
        <fullName evidence="2">Uncharacterized protein</fullName>
    </submittedName>
</protein>
<evidence type="ECO:0000313" key="3">
    <source>
        <dbReference type="Proteomes" id="UP000799757"/>
    </source>
</evidence>
<dbReference type="AlphaFoldDB" id="A0A6A6WNV9"/>
<accession>A0A6A6WNV9</accession>
<dbReference type="EMBL" id="MU002840">
    <property type="protein sequence ID" value="KAF2785574.1"/>
    <property type="molecule type" value="Genomic_DNA"/>
</dbReference>
<feature type="compositionally biased region" description="Polar residues" evidence="1">
    <location>
        <begin position="139"/>
        <end position="151"/>
    </location>
</feature>
<evidence type="ECO:0000256" key="1">
    <source>
        <dbReference type="SAM" id="MobiDB-lite"/>
    </source>
</evidence>
<reference evidence="2" key="1">
    <citation type="journal article" date="2020" name="Stud. Mycol.">
        <title>101 Dothideomycetes genomes: a test case for predicting lifestyles and emergence of pathogens.</title>
        <authorList>
            <person name="Haridas S."/>
            <person name="Albert R."/>
            <person name="Binder M."/>
            <person name="Bloem J."/>
            <person name="Labutti K."/>
            <person name="Salamov A."/>
            <person name="Andreopoulos B."/>
            <person name="Baker S."/>
            <person name="Barry K."/>
            <person name="Bills G."/>
            <person name="Bluhm B."/>
            <person name="Cannon C."/>
            <person name="Castanera R."/>
            <person name="Culley D."/>
            <person name="Daum C."/>
            <person name="Ezra D."/>
            <person name="Gonzalez J."/>
            <person name="Henrissat B."/>
            <person name="Kuo A."/>
            <person name="Liang C."/>
            <person name="Lipzen A."/>
            <person name="Lutzoni F."/>
            <person name="Magnuson J."/>
            <person name="Mondo S."/>
            <person name="Nolan M."/>
            <person name="Ohm R."/>
            <person name="Pangilinan J."/>
            <person name="Park H.-J."/>
            <person name="Ramirez L."/>
            <person name="Alfaro M."/>
            <person name="Sun H."/>
            <person name="Tritt A."/>
            <person name="Yoshinaga Y."/>
            <person name="Zwiers L.-H."/>
            <person name="Turgeon B."/>
            <person name="Goodwin S."/>
            <person name="Spatafora J."/>
            <person name="Crous P."/>
            <person name="Grigoriev I."/>
        </authorList>
    </citation>
    <scope>NUCLEOTIDE SEQUENCE</scope>
    <source>
        <strain evidence="2">CBS 109.77</strain>
    </source>
</reference>
<sequence length="151" mass="16865">MSNHSSPWDNCCHLFAADPENPLQLSWNPKRRCQTSGSEPSLLLTFKLATSIPTSAILVVTKKPVGSPPPDIRVTYFIPLKHSLNRGKASFSNTTASTLQLQCRKSWQHMPEQYLILVNASRRSNEVLRICPESKSDHIQNSTNQRPGGAR</sequence>
<proteinExistence type="predicted"/>
<evidence type="ECO:0000313" key="2">
    <source>
        <dbReference type="EMBL" id="KAF2785574.1"/>
    </source>
</evidence>
<name>A0A6A6WNV9_9PLEO</name>
<gene>
    <name evidence="2" type="ORF">K505DRAFT_380814</name>
</gene>
<dbReference type="Proteomes" id="UP000799757">
    <property type="component" value="Unassembled WGS sequence"/>
</dbReference>
<feature type="region of interest" description="Disordered" evidence="1">
    <location>
        <begin position="132"/>
        <end position="151"/>
    </location>
</feature>